<evidence type="ECO:0000313" key="2">
    <source>
        <dbReference type="EMBL" id="SDH42293.1"/>
    </source>
</evidence>
<evidence type="ECO:0000313" key="3">
    <source>
        <dbReference type="Proteomes" id="UP000199705"/>
    </source>
</evidence>
<dbReference type="AlphaFoldDB" id="A0A1G8CAK0"/>
<evidence type="ECO:0000256" key="1">
    <source>
        <dbReference type="SAM" id="SignalP"/>
    </source>
</evidence>
<keyword evidence="1" id="KW-0732">Signal</keyword>
<dbReference type="Proteomes" id="UP000199705">
    <property type="component" value="Unassembled WGS sequence"/>
</dbReference>
<feature type="signal peptide" evidence="1">
    <location>
        <begin position="1"/>
        <end position="20"/>
    </location>
</feature>
<organism evidence="2 3">
    <name type="scientific">Mucilaginibacter gossypii</name>
    <dbReference type="NCBI Taxonomy" id="551996"/>
    <lineage>
        <taxon>Bacteria</taxon>
        <taxon>Pseudomonadati</taxon>
        <taxon>Bacteroidota</taxon>
        <taxon>Sphingobacteriia</taxon>
        <taxon>Sphingobacteriales</taxon>
        <taxon>Sphingobacteriaceae</taxon>
        <taxon>Mucilaginibacter</taxon>
    </lineage>
</organism>
<feature type="chain" id="PRO_5011603306" evidence="1">
    <location>
        <begin position="21"/>
        <end position="254"/>
    </location>
</feature>
<keyword evidence="3" id="KW-1185">Reference proteome</keyword>
<accession>A0A1G8CAK0</accession>
<dbReference type="RefSeq" id="WP_091170242.1">
    <property type="nucleotide sequence ID" value="NZ_FNCG01000009.1"/>
</dbReference>
<sequence length="254" mass="28540">MKLKFNLLLLLASMIISSCSDHIYAPAMHHSDIAYLPKPVSADAVKSANYISGALVVDESPNYSDELVSAQLNFSRAHVFDHFNLAYGAFGTLGNYHNSELEPQDPNYFKNKFFGAAGGRLSGNFFVSSGHIDLRFIGFEAAYSHEFGDYLNFRKAVTNKPGFYTDPRAGLFTLGGTTEIIFHTNKVANQFGFRLFWGGTFGNDNVYRNKNSDYVYRAYNPGFVTAAYFMQIKNYMAVVEAGTYVQLRLGYRFR</sequence>
<reference evidence="3" key="1">
    <citation type="submission" date="2016-10" db="EMBL/GenBank/DDBJ databases">
        <authorList>
            <person name="Varghese N."/>
            <person name="Submissions S."/>
        </authorList>
    </citation>
    <scope>NUCLEOTIDE SEQUENCE [LARGE SCALE GENOMIC DNA]</scope>
    <source>
        <strain evidence="3">Gh-67</strain>
    </source>
</reference>
<gene>
    <name evidence="2" type="ORF">SAMN05192573_109177</name>
</gene>
<name>A0A1G8CAK0_9SPHI</name>
<dbReference type="EMBL" id="FNCG01000009">
    <property type="protein sequence ID" value="SDH42293.1"/>
    <property type="molecule type" value="Genomic_DNA"/>
</dbReference>
<proteinExistence type="predicted"/>
<dbReference type="PROSITE" id="PS51257">
    <property type="entry name" value="PROKAR_LIPOPROTEIN"/>
    <property type="match status" value="1"/>
</dbReference>
<protein>
    <submittedName>
        <fullName evidence="2">Uncharacterized protein</fullName>
    </submittedName>
</protein>